<feature type="region of interest" description="Disordered" evidence="1">
    <location>
        <begin position="745"/>
        <end position="778"/>
    </location>
</feature>
<evidence type="ECO:0000313" key="3">
    <source>
        <dbReference type="EMBL" id="KAL1797341.1"/>
    </source>
</evidence>
<name>A0ABR3ULH9_9PLEO</name>
<keyword evidence="2" id="KW-0472">Membrane</keyword>
<proteinExistence type="predicted"/>
<dbReference type="GeneID" id="96084269"/>
<evidence type="ECO:0000256" key="2">
    <source>
        <dbReference type="SAM" id="Phobius"/>
    </source>
</evidence>
<feature type="transmembrane region" description="Helical" evidence="2">
    <location>
        <begin position="832"/>
        <end position="851"/>
    </location>
</feature>
<evidence type="ECO:0000256" key="1">
    <source>
        <dbReference type="SAM" id="MobiDB-lite"/>
    </source>
</evidence>
<gene>
    <name evidence="3" type="ORF">ACET3X_003947</name>
</gene>
<sequence length="852" mass="97334">MAAVSPEVLKSQYEHYIPRFLLRRFSYPSTAVPNHGKRRNRKQRVEDVVAAVDLGHDIPKFVELPVARIFGQFDMYKDDSKFSSKAQNRIEAKLCLIEGQASRIIAKVADAHKAAKDGVTLSRHDKDLLRKYIFVMKYRSPIFFKRFNHQRADDYDSSDRALFLEYMQERGFRRPLDVWFDNLEKIIDKPMDPAGKWTEDLSGEIYPADAEWVKINIRSMYLSFVTSSDANQEFLLTNNAFGIHEGPVDCLINPATGEQTITAYTEFHVISVVSPHLVMILRHSLLPEPLEDQRDEIRNNKRWMLAACMQAHSQPGNAMSLLHDLPIAKARNSYTVIQDGRLELAECADMVPKARDTFYFTFFRLESRHVQTINLVMLDQVHHSSHIVYKSTFALRAALDFYLDFPTRTRGAYSLKTISDRPDDPMLLSLRRLETIAHSLGSSVKAKYHIDPLGEVNERLPLEYAVAQILKTIDKDFPTVSLSALPAIIMSEVVNMLEVSIQPMKTLDLMAMADKRRCFPDQIFRAVHKADTRRLSTRNKGILHVDLPTWRSKWDELVKQGQEMESAEINRNIKRFESIRSYLDQISVRESPELFAATERAQSFNKIVPQVLETADTGFLGESLANDVLALPMTIMIEVVVKQEMDVMSTQALNMILIADGRPCFPDMVYSGVLKAHIKDCSERVKRLVKIDLMIWRSGWEWLVKMALEKPGATLDETVAGMREVLRRLPPSSLPSPDSFPALASAVSRNTTQTPRESPVRRPRSYNATKGAPEHPRTGRFESFLKPVRIIQENGHVFEDALRVFSLIALVLSFMALICFCLVVLAQTLFSLTRFLVVLTWNFAVLVWRIAL</sequence>
<comment type="caution">
    <text evidence="3">The sequence shown here is derived from an EMBL/GenBank/DDBJ whole genome shotgun (WGS) entry which is preliminary data.</text>
</comment>
<organism evidence="3 4">
    <name type="scientific">Alternaria dauci</name>
    <dbReference type="NCBI Taxonomy" id="48095"/>
    <lineage>
        <taxon>Eukaryota</taxon>
        <taxon>Fungi</taxon>
        <taxon>Dikarya</taxon>
        <taxon>Ascomycota</taxon>
        <taxon>Pezizomycotina</taxon>
        <taxon>Dothideomycetes</taxon>
        <taxon>Pleosporomycetidae</taxon>
        <taxon>Pleosporales</taxon>
        <taxon>Pleosporineae</taxon>
        <taxon>Pleosporaceae</taxon>
        <taxon>Alternaria</taxon>
        <taxon>Alternaria sect. Porri</taxon>
    </lineage>
</organism>
<accession>A0ABR3ULH9</accession>
<protein>
    <submittedName>
        <fullName evidence="3">Uncharacterized protein</fullName>
    </submittedName>
</protein>
<dbReference type="Pfam" id="PF14022">
    <property type="entry name" value="DUF4238"/>
    <property type="match status" value="1"/>
</dbReference>
<keyword evidence="4" id="KW-1185">Reference proteome</keyword>
<feature type="transmembrane region" description="Helical" evidence="2">
    <location>
        <begin position="804"/>
        <end position="825"/>
    </location>
</feature>
<dbReference type="EMBL" id="JBHGVX010000003">
    <property type="protein sequence ID" value="KAL1797341.1"/>
    <property type="molecule type" value="Genomic_DNA"/>
</dbReference>
<keyword evidence="2" id="KW-0812">Transmembrane</keyword>
<keyword evidence="2" id="KW-1133">Transmembrane helix</keyword>
<dbReference type="Proteomes" id="UP001578633">
    <property type="component" value="Chromosome 3"/>
</dbReference>
<dbReference type="RefSeq" id="XP_069307925.1">
    <property type="nucleotide sequence ID" value="XM_069450098.1"/>
</dbReference>
<evidence type="ECO:0000313" key="4">
    <source>
        <dbReference type="Proteomes" id="UP001578633"/>
    </source>
</evidence>
<reference evidence="3 4" key="1">
    <citation type="submission" date="2024-09" db="EMBL/GenBank/DDBJ databases">
        <title>T2T genomes of carrot and Alternaria dauci and their utility for understanding host-pathogen interaction during carrot leaf blight disease.</title>
        <authorList>
            <person name="Liu W."/>
            <person name="Xu S."/>
            <person name="Ou C."/>
            <person name="Liu X."/>
            <person name="Zhuang F."/>
            <person name="Deng X.W."/>
        </authorList>
    </citation>
    <scope>NUCLEOTIDE SEQUENCE [LARGE SCALE GENOMIC DNA]</scope>
    <source>
        <strain evidence="3 4">A2016</strain>
    </source>
</reference>
<dbReference type="InterPro" id="IPR025332">
    <property type="entry name" value="DUF4238"/>
</dbReference>
<feature type="compositionally biased region" description="Polar residues" evidence="1">
    <location>
        <begin position="747"/>
        <end position="756"/>
    </location>
</feature>